<sequence length="348" mass="40567">MTSSLRNSLHRRNHKERSQLAHRTKLGVLEKHKDYVQRARDYHSKQDRLNRLRQKAAERNKDEFYFSMVREKTTKGVHTKDRGNVGLPVDIVKVLKTQDENYVRTMRMSNAKKIDNIKNQLTTMADLIRDPLTEKDEEGLEEDELKVLREAGILQTSNKALGKRKAKHIVFADSVKEVRQFVEQSGSGRFSVDPPSLDTPETAILDLGWKLEEPKRKRQRSSQTRQSDVLQNTINDGDLEVDDLDTADDEPKSSASTKRRLLKELSARLRRDTQLRYAQRELEMQRLLMGKGARTKIAGVEKANGNSESEEDEDEIDARKGRRRNSVRKVDEELYKPRVYKWKMERKR</sequence>
<evidence type="ECO:0000256" key="1">
    <source>
        <dbReference type="ARBA" id="ARBA00004099"/>
    </source>
</evidence>
<feature type="region of interest" description="Disordered" evidence="6">
    <location>
        <begin position="299"/>
        <end position="327"/>
    </location>
</feature>
<keyword evidence="8" id="KW-1185">Reference proteome</keyword>
<evidence type="ECO:0000256" key="2">
    <source>
        <dbReference type="ARBA" id="ARBA00004604"/>
    </source>
</evidence>
<dbReference type="OrthoDB" id="29058at2759"/>
<keyword evidence="4" id="KW-0698">rRNA processing</keyword>
<dbReference type="GO" id="GO:0006364">
    <property type="term" value="P:rRNA processing"/>
    <property type="evidence" value="ECO:0007669"/>
    <property type="project" value="UniProtKB-KW"/>
</dbReference>
<feature type="region of interest" description="Disordered" evidence="6">
    <location>
        <begin position="214"/>
        <end position="259"/>
    </location>
</feature>
<evidence type="ECO:0000256" key="3">
    <source>
        <dbReference type="ARBA" id="ARBA00008105"/>
    </source>
</evidence>
<evidence type="ECO:0008006" key="9">
    <source>
        <dbReference type="Google" id="ProtNLM"/>
    </source>
</evidence>
<organism evidence="7 8">
    <name type="scientific">Leucocoprinus leucothites</name>
    <dbReference type="NCBI Taxonomy" id="201217"/>
    <lineage>
        <taxon>Eukaryota</taxon>
        <taxon>Fungi</taxon>
        <taxon>Dikarya</taxon>
        <taxon>Basidiomycota</taxon>
        <taxon>Agaricomycotina</taxon>
        <taxon>Agaricomycetes</taxon>
        <taxon>Agaricomycetidae</taxon>
        <taxon>Agaricales</taxon>
        <taxon>Agaricineae</taxon>
        <taxon>Agaricaceae</taxon>
        <taxon>Leucocoprinus</taxon>
    </lineage>
</organism>
<dbReference type="InterPro" id="IPR007144">
    <property type="entry name" value="SSU_processome_Utp11"/>
</dbReference>
<name>A0A8H5D2F5_9AGAR</name>
<comment type="subcellular location">
    <subcellularLocation>
        <location evidence="2">Nucleus</location>
        <location evidence="2">Nucleolus</location>
    </subcellularLocation>
</comment>
<evidence type="ECO:0000256" key="4">
    <source>
        <dbReference type="ARBA" id="ARBA00022552"/>
    </source>
</evidence>
<evidence type="ECO:0000313" key="8">
    <source>
        <dbReference type="Proteomes" id="UP000559027"/>
    </source>
</evidence>
<keyword evidence="5" id="KW-0539">Nucleus</keyword>
<reference evidence="7 8" key="1">
    <citation type="journal article" date="2020" name="ISME J.">
        <title>Uncovering the hidden diversity of litter-decomposition mechanisms in mushroom-forming fungi.</title>
        <authorList>
            <person name="Floudas D."/>
            <person name="Bentzer J."/>
            <person name="Ahren D."/>
            <person name="Johansson T."/>
            <person name="Persson P."/>
            <person name="Tunlid A."/>
        </authorList>
    </citation>
    <scope>NUCLEOTIDE SEQUENCE [LARGE SCALE GENOMIC DNA]</scope>
    <source>
        <strain evidence="7 8">CBS 146.42</strain>
    </source>
</reference>
<protein>
    <recommendedName>
        <fullName evidence="9">U3 small nucleolar RNA-associated protein 11</fullName>
    </recommendedName>
</protein>
<comment type="caution">
    <text evidence="7">The sequence shown here is derived from an EMBL/GenBank/DDBJ whole genome shotgun (WGS) entry which is preliminary data.</text>
</comment>
<gene>
    <name evidence="7" type="ORF">D9756_006017</name>
</gene>
<comment type="function">
    <text evidence="1">Involved in nucleolar processing of pre-18S ribosomal RNA.</text>
</comment>
<evidence type="ECO:0000256" key="6">
    <source>
        <dbReference type="SAM" id="MobiDB-lite"/>
    </source>
</evidence>
<dbReference type="PANTHER" id="PTHR12838:SF0">
    <property type="entry name" value="U3 SMALL NUCLEOLAR RNA-ASSOCIATED PROTEIN 11-RELATED"/>
    <property type="match status" value="1"/>
</dbReference>
<dbReference type="Pfam" id="PF03998">
    <property type="entry name" value="Utp11"/>
    <property type="match status" value="1"/>
</dbReference>
<accession>A0A8H5D2F5</accession>
<evidence type="ECO:0000313" key="7">
    <source>
        <dbReference type="EMBL" id="KAF5352459.1"/>
    </source>
</evidence>
<dbReference type="AlphaFoldDB" id="A0A8H5D2F5"/>
<dbReference type="GO" id="GO:0032040">
    <property type="term" value="C:small-subunit processome"/>
    <property type="evidence" value="ECO:0007669"/>
    <property type="project" value="InterPro"/>
</dbReference>
<feature type="compositionally biased region" description="Acidic residues" evidence="6">
    <location>
        <begin position="237"/>
        <end position="248"/>
    </location>
</feature>
<comment type="similarity">
    <text evidence="3">Belongs to the UTP11 family.</text>
</comment>
<evidence type="ECO:0000256" key="5">
    <source>
        <dbReference type="ARBA" id="ARBA00023242"/>
    </source>
</evidence>
<proteinExistence type="inferred from homology"/>
<dbReference type="PANTHER" id="PTHR12838">
    <property type="entry name" value="U3 SMALL NUCLEOLAR RNA-ASSOCIATED PROTEIN 11"/>
    <property type="match status" value="1"/>
</dbReference>
<dbReference type="Proteomes" id="UP000559027">
    <property type="component" value="Unassembled WGS sequence"/>
</dbReference>
<dbReference type="EMBL" id="JAACJO010000011">
    <property type="protein sequence ID" value="KAF5352459.1"/>
    <property type="molecule type" value="Genomic_DNA"/>
</dbReference>